<proteinExistence type="predicted"/>
<dbReference type="EMBL" id="BK014662">
    <property type="protein sequence ID" value="DAD66691.1"/>
    <property type="molecule type" value="Genomic_DNA"/>
</dbReference>
<reference evidence="1" key="1">
    <citation type="journal article" date="2021" name="Proc. Natl. Acad. Sci. U.S.A.">
        <title>A Catalog of Tens of Thousands of Viruses from Human Metagenomes Reveals Hidden Associations with Chronic Diseases.</title>
        <authorList>
            <person name="Tisza M.J."/>
            <person name="Buck C.B."/>
        </authorList>
    </citation>
    <scope>NUCLEOTIDE SEQUENCE</scope>
    <source>
        <strain evidence="1">CtPuP5</strain>
    </source>
</reference>
<organism evidence="1">
    <name type="scientific">Myoviridae sp. ctPuP5</name>
    <dbReference type="NCBI Taxonomy" id="2823543"/>
    <lineage>
        <taxon>Viruses</taxon>
        <taxon>Duplodnaviria</taxon>
        <taxon>Heunggongvirae</taxon>
        <taxon>Uroviricota</taxon>
        <taxon>Caudoviricetes</taxon>
    </lineage>
</organism>
<accession>A0A8S5L9R8</accession>
<sequence>MIQTFMFNGNYCKASFEISDMFDDGTITDLKIEYSKNDLPKKAEAIFNSEKGSLDLVTTVFIPFSDNKGIIDDTKERKLVYIHLTRNNTSLLKSFLKGREDFYNR</sequence>
<evidence type="ECO:0000313" key="1">
    <source>
        <dbReference type="EMBL" id="DAD66691.1"/>
    </source>
</evidence>
<protein>
    <submittedName>
        <fullName evidence="1">Uncharacterized protein</fullName>
    </submittedName>
</protein>
<name>A0A8S5L9R8_9CAUD</name>